<keyword evidence="3" id="KW-1185">Reference proteome</keyword>
<evidence type="ECO:0000313" key="3">
    <source>
        <dbReference type="Proteomes" id="UP000440498"/>
    </source>
</evidence>
<protein>
    <recommendedName>
        <fullName evidence="4">Integrase</fullName>
    </recommendedName>
</protein>
<evidence type="ECO:0000256" key="1">
    <source>
        <dbReference type="SAM" id="MobiDB-lite"/>
    </source>
</evidence>
<reference evidence="2 3" key="1">
    <citation type="submission" date="2019-10" db="EMBL/GenBank/DDBJ databases">
        <title>Two novel species isolated from a subtropical stream in China.</title>
        <authorList>
            <person name="Lu H."/>
        </authorList>
    </citation>
    <scope>NUCLEOTIDE SEQUENCE [LARGE SCALE GENOMIC DNA]</scope>
    <source>
        <strain evidence="2 3">FT29W</strain>
    </source>
</reference>
<dbReference type="RefSeq" id="WP_152839941.1">
    <property type="nucleotide sequence ID" value="NZ_WHUG01000009.1"/>
</dbReference>
<name>A0A6A7N6C1_9BURK</name>
<evidence type="ECO:0008006" key="4">
    <source>
        <dbReference type="Google" id="ProtNLM"/>
    </source>
</evidence>
<dbReference type="AlphaFoldDB" id="A0A6A7N6C1"/>
<gene>
    <name evidence="2" type="ORF">GEV02_21050</name>
</gene>
<organism evidence="2 3">
    <name type="scientific">Rugamonas aquatica</name>
    <dbReference type="NCBI Taxonomy" id="2743357"/>
    <lineage>
        <taxon>Bacteria</taxon>
        <taxon>Pseudomonadati</taxon>
        <taxon>Pseudomonadota</taxon>
        <taxon>Betaproteobacteria</taxon>
        <taxon>Burkholderiales</taxon>
        <taxon>Oxalobacteraceae</taxon>
        <taxon>Telluria group</taxon>
        <taxon>Rugamonas</taxon>
    </lineage>
</organism>
<evidence type="ECO:0000313" key="2">
    <source>
        <dbReference type="EMBL" id="MQA40644.1"/>
    </source>
</evidence>
<comment type="caution">
    <text evidence="2">The sequence shown here is derived from an EMBL/GenBank/DDBJ whole genome shotgun (WGS) entry which is preliminary data.</text>
</comment>
<proteinExistence type="predicted"/>
<dbReference type="Proteomes" id="UP000440498">
    <property type="component" value="Unassembled WGS sequence"/>
</dbReference>
<feature type="region of interest" description="Disordered" evidence="1">
    <location>
        <begin position="284"/>
        <end position="313"/>
    </location>
</feature>
<sequence>MTSLTAELIALFQAEPVADVTPGQDVVPTLTLAARQLHDLGYGELLAEDLRRHHVDALVRLWHAQQLDVDVIDARIDVLRWWAGTVKRRYAVHNNPALHGMPVHAQPNPRPRGGWLQSVQDPYARASIALVMSFGLQRMECVQIVPAQADLGSHVLILASWSSTCRNRRIPVASVAQRQCLDYAKLVAGQGSLIREPLRYRGQLMELRAQTRHTALPSISYLRRNYALERYQQLTGRRWSAARSHPHARPGAAAQALDLHAQLTIEQEMGLAIGLDEFLAGRPRTNKRPLPASRRARVAANAAAGLTPDKDTS</sequence>
<dbReference type="EMBL" id="WHUG01000009">
    <property type="protein sequence ID" value="MQA40644.1"/>
    <property type="molecule type" value="Genomic_DNA"/>
</dbReference>
<accession>A0A6A7N6C1</accession>